<dbReference type="Pfam" id="PF03372">
    <property type="entry name" value="Exo_endo_phos"/>
    <property type="match status" value="1"/>
</dbReference>
<dbReference type="EMBL" id="BAAAMQ010000012">
    <property type="protein sequence ID" value="GAA2109558.1"/>
    <property type="molecule type" value="Genomic_DNA"/>
</dbReference>
<evidence type="ECO:0000313" key="4">
    <source>
        <dbReference type="Proteomes" id="UP001501161"/>
    </source>
</evidence>
<dbReference type="Gene3D" id="3.60.10.10">
    <property type="entry name" value="Endonuclease/exonuclease/phosphatase"/>
    <property type="match status" value="1"/>
</dbReference>
<dbReference type="InterPro" id="IPR036691">
    <property type="entry name" value="Endo/exonu/phosph_ase_sf"/>
</dbReference>
<dbReference type="InterPro" id="IPR005135">
    <property type="entry name" value="Endo/exonuclease/phosphatase"/>
</dbReference>
<organism evidence="3 4">
    <name type="scientific">Nocardioides furvisabuli</name>
    <dbReference type="NCBI Taxonomy" id="375542"/>
    <lineage>
        <taxon>Bacteria</taxon>
        <taxon>Bacillati</taxon>
        <taxon>Actinomycetota</taxon>
        <taxon>Actinomycetes</taxon>
        <taxon>Propionibacteriales</taxon>
        <taxon>Nocardioidaceae</taxon>
        <taxon>Nocardioides</taxon>
    </lineage>
</organism>
<feature type="transmembrane region" description="Helical" evidence="1">
    <location>
        <begin position="12"/>
        <end position="35"/>
    </location>
</feature>
<evidence type="ECO:0000259" key="2">
    <source>
        <dbReference type="Pfam" id="PF03372"/>
    </source>
</evidence>
<sequence length="697" mass="76212">MRPLRLMTFNVQLLPVIAGVGAGTISIPAAVLGLLPGTVADSKAQARRVAEDLLDIPPGERPDVLGLNEVFSEDARQVLLEELSGDWPHVIESVHEGDLEEDSGLMVFSQLPFLTFPDGTVHRERFYSDDAGADSWASKAAVLVRVGLPAEQTTLVFTHLQAAYDTEEQYRAIRKSQLAEIRDLVAEDLGPDPVNWQNVIVAGDLNIRGDLDATSDEWFDVFDNPGDRFGELFADSWIEMRPPGVSVDLDPGLSNRNRETHAEQRLDYICRFRTLDGIDLVAHQMRIGHRDTSDHYALEAIIQVRDDHCQPSSAVDLDVLGPTAGTSGAAQPRTSLAYVVQVDLAAEGGRSWVSVPRAGTYTFHRSPSLLYEVYAATDVSRPLERLDELSIANVPPAVQSAYAEVERSLDPDGSTFVHREPLLVAIRTKDGDPGTGVLTVLEHMGDTRAGAIALPPHQDVTVPFPQHQRLGDTDTAWFRVRPVETVTGTARDEKVSLKMPAGSGVLEAQDAAGSTLGSESGAGSLTYEFTASPGDDIYMTVRRDDDGDIKQVIRWATPVTYLRLDRGFVVHVTDETGPDWPGADEPELELYVDGTKLLSTSWDDADTGEDWPGLGERIHFEAVQRGWTSRSIGFSDTLDLVIEEPDDVTAAHGVTSWPIARLAPNEPPERRRTVAIDVFDTISNGTYTVSCVLSRDP</sequence>
<comment type="caution">
    <text evidence="3">The sequence shown here is derived from an EMBL/GenBank/DDBJ whole genome shotgun (WGS) entry which is preliminary data.</text>
</comment>
<dbReference type="SUPFAM" id="SSF56219">
    <property type="entry name" value="DNase I-like"/>
    <property type="match status" value="1"/>
</dbReference>
<dbReference type="PANTHER" id="PTHR16320:SF23">
    <property type="entry name" value="SPHINGOMYELINASE C 1"/>
    <property type="match status" value="1"/>
</dbReference>
<keyword evidence="1" id="KW-1133">Transmembrane helix</keyword>
<evidence type="ECO:0000313" key="3">
    <source>
        <dbReference type="EMBL" id="GAA2109558.1"/>
    </source>
</evidence>
<accession>A0ABP5IZW5</accession>
<proteinExistence type="predicted"/>
<feature type="domain" description="Endonuclease/exonuclease/phosphatase" evidence="2">
    <location>
        <begin position="7"/>
        <end position="217"/>
    </location>
</feature>
<keyword evidence="1" id="KW-0472">Membrane</keyword>
<dbReference type="InterPro" id="IPR038772">
    <property type="entry name" value="Sph/SMPD2-like"/>
</dbReference>
<name>A0ABP5IZW5_9ACTN</name>
<dbReference type="PANTHER" id="PTHR16320">
    <property type="entry name" value="SPHINGOMYELINASE FAMILY MEMBER"/>
    <property type="match status" value="1"/>
</dbReference>
<reference evidence="4" key="1">
    <citation type="journal article" date="2019" name="Int. J. Syst. Evol. Microbiol.">
        <title>The Global Catalogue of Microorganisms (GCM) 10K type strain sequencing project: providing services to taxonomists for standard genome sequencing and annotation.</title>
        <authorList>
            <consortium name="The Broad Institute Genomics Platform"/>
            <consortium name="The Broad Institute Genome Sequencing Center for Infectious Disease"/>
            <person name="Wu L."/>
            <person name="Ma J."/>
        </authorList>
    </citation>
    <scope>NUCLEOTIDE SEQUENCE [LARGE SCALE GENOMIC DNA]</scope>
    <source>
        <strain evidence="4">JCM 13813</strain>
    </source>
</reference>
<protein>
    <recommendedName>
        <fullName evidence="2">Endonuclease/exonuclease/phosphatase domain-containing protein</fullName>
    </recommendedName>
</protein>
<dbReference type="Proteomes" id="UP001501161">
    <property type="component" value="Unassembled WGS sequence"/>
</dbReference>
<keyword evidence="1" id="KW-0812">Transmembrane</keyword>
<gene>
    <name evidence="3" type="ORF">GCM10009726_24520</name>
</gene>
<evidence type="ECO:0000256" key="1">
    <source>
        <dbReference type="SAM" id="Phobius"/>
    </source>
</evidence>
<keyword evidence="4" id="KW-1185">Reference proteome</keyword>